<comment type="caution">
    <text evidence="5">The sequence shown here is derived from an EMBL/GenBank/DDBJ whole genome shotgun (WGS) entry which is preliminary data.</text>
</comment>
<feature type="transmembrane region" description="Helical" evidence="2">
    <location>
        <begin position="208"/>
        <end position="226"/>
    </location>
</feature>
<keyword evidence="2" id="KW-0812">Transmembrane</keyword>
<reference evidence="5 6" key="1">
    <citation type="submission" date="2021-03" db="EMBL/GenBank/DDBJ databases">
        <title>Whole genome shotgun sequence of Actinoplanes toevensis NBRC 105298.</title>
        <authorList>
            <person name="Komaki H."/>
            <person name="Tamura T."/>
        </authorList>
    </citation>
    <scope>NUCLEOTIDE SEQUENCE [LARGE SCALE GENOMIC DNA]</scope>
    <source>
        <strain evidence="5 6">NBRC 105298</strain>
    </source>
</reference>
<accession>A0A919W221</accession>
<dbReference type="Proteomes" id="UP000677082">
    <property type="component" value="Unassembled WGS sequence"/>
</dbReference>
<keyword evidence="2" id="KW-1133">Transmembrane helix</keyword>
<evidence type="ECO:0000313" key="5">
    <source>
        <dbReference type="EMBL" id="GIM93092.1"/>
    </source>
</evidence>
<dbReference type="EMBL" id="BOQN01000063">
    <property type="protein sequence ID" value="GIM93092.1"/>
    <property type="molecule type" value="Genomic_DNA"/>
</dbReference>
<feature type="domain" description="YncI copper-binding" evidence="4">
    <location>
        <begin position="26"/>
        <end position="149"/>
    </location>
</feature>
<feature type="chain" id="PRO_5037726083" description="YncI copper-binding domain-containing protein" evidence="3">
    <location>
        <begin position="25"/>
        <end position="287"/>
    </location>
</feature>
<keyword evidence="3" id="KW-0732">Signal</keyword>
<dbReference type="Gene3D" id="2.60.40.2230">
    <property type="entry name" value="Uncharacterised protein YcnI-like PF07987, DUF1775"/>
    <property type="match status" value="1"/>
</dbReference>
<keyword evidence="2" id="KW-0472">Membrane</keyword>
<protein>
    <recommendedName>
        <fullName evidence="4">YncI copper-binding domain-containing protein</fullName>
    </recommendedName>
</protein>
<dbReference type="Pfam" id="PF07987">
    <property type="entry name" value="DUF1775"/>
    <property type="match status" value="1"/>
</dbReference>
<evidence type="ECO:0000256" key="2">
    <source>
        <dbReference type="SAM" id="Phobius"/>
    </source>
</evidence>
<evidence type="ECO:0000313" key="6">
    <source>
        <dbReference type="Proteomes" id="UP000677082"/>
    </source>
</evidence>
<dbReference type="AlphaFoldDB" id="A0A919W221"/>
<organism evidence="5 6">
    <name type="scientific">Paractinoplanes toevensis</name>
    <dbReference type="NCBI Taxonomy" id="571911"/>
    <lineage>
        <taxon>Bacteria</taxon>
        <taxon>Bacillati</taxon>
        <taxon>Actinomycetota</taxon>
        <taxon>Actinomycetes</taxon>
        <taxon>Micromonosporales</taxon>
        <taxon>Micromonosporaceae</taxon>
        <taxon>Paractinoplanes</taxon>
    </lineage>
</organism>
<dbReference type="InterPro" id="IPR038507">
    <property type="entry name" value="YcnI-like_sf"/>
</dbReference>
<evidence type="ECO:0000259" key="4">
    <source>
        <dbReference type="Pfam" id="PF07987"/>
    </source>
</evidence>
<keyword evidence="6" id="KW-1185">Reference proteome</keyword>
<gene>
    <name evidence="5" type="ORF">Ato02nite_048850</name>
</gene>
<sequence>MARRAGIPAAVAVAGVLIAAPAFADVTVSPTTAAQGSGENLTFHITNTGTAPLGTISLRLPDDTPVAEVYPLSVDDWAPKIEMKPLATPLATIHGGTPATETAKSITWLAVPGRQLAPGRATDLSIAIGPLPTLSSMQFTVVTTYANGQPGPSLPARISLTPAAAGQTAAHAHAGTAAGTGETAVDPEEAAFAAAVADATRGPSILSIGGWVVAALVLLGGSIYLIRNRHRAEDEEPDDEDDSPAKAEKTATAEQADWSGKGGVAEQDDDAEKADEPVAAGKWSLRS</sequence>
<dbReference type="InterPro" id="IPR012533">
    <property type="entry name" value="YcnI-copper_dom"/>
</dbReference>
<name>A0A919W221_9ACTN</name>
<proteinExistence type="predicted"/>
<feature type="region of interest" description="Disordered" evidence="1">
    <location>
        <begin position="231"/>
        <end position="287"/>
    </location>
</feature>
<evidence type="ECO:0000256" key="3">
    <source>
        <dbReference type="SAM" id="SignalP"/>
    </source>
</evidence>
<evidence type="ECO:0000256" key="1">
    <source>
        <dbReference type="SAM" id="MobiDB-lite"/>
    </source>
</evidence>
<feature type="signal peptide" evidence="3">
    <location>
        <begin position="1"/>
        <end position="24"/>
    </location>
</feature>